<proteinExistence type="predicted"/>
<evidence type="ECO:0000313" key="3">
    <source>
        <dbReference type="Proteomes" id="UP000245999"/>
    </source>
</evidence>
<keyword evidence="3" id="KW-1185">Reference proteome</keyword>
<dbReference type="PANTHER" id="PTHR33408">
    <property type="entry name" value="TRANSPOSASE"/>
    <property type="match status" value="1"/>
</dbReference>
<protein>
    <recommendedName>
        <fullName evidence="1">Transposase DDE domain-containing protein</fullName>
    </recommendedName>
</protein>
<accession>A0A2Z3GKX5</accession>
<dbReference type="AlphaFoldDB" id="A0A2Z3GKX5"/>
<gene>
    <name evidence="2" type="ORF">DDQ68_20000</name>
</gene>
<dbReference type="InterPro" id="IPR025668">
    <property type="entry name" value="Tnp_DDE_dom"/>
</dbReference>
<sequence length="234" mass="26858">MHLPRLLTGLQQRLRTHQLSLRDLLADAGYANGPNYALLEAQGVTAWIPVFGHYKPEVAGFVYDQGADQYTCPAGKPLPFQKYATNQDGGWHKLYLAAYRDCQQCPLKATCIPKSQCKKIAKTIYDAAYRRAWQRQQTRRGQRLRRVRQSTVEPVFGNLIHHYGLRRMNVRGLAGAHKTMLLTSVAFNLKKLLRYRHQLHQSAVIALPRPLAAADTRFCLRSRWARKQNLPLRK</sequence>
<organism evidence="2 3">
    <name type="scientific">Hymenobacter nivis</name>
    <dbReference type="NCBI Taxonomy" id="1850093"/>
    <lineage>
        <taxon>Bacteria</taxon>
        <taxon>Pseudomonadati</taxon>
        <taxon>Bacteroidota</taxon>
        <taxon>Cytophagia</taxon>
        <taxon>Cytophagales</taxon>
        <taxon>Hymenobacteraceae</taxon>
        <taxon>Hymenobacter</taxon>
    </lineage>
</organism>
<feature type="domain" description="Transposase DDE" evidence="1">
    <location>
        <begin position="71"/>
        <end position="193"/>
    </location>
</feature>
<dbReference type="OrthoDB" id="1454687at2"/>
<reference evidence="3" key="1">
    <citation type="submission" date="2018-04" db="EMBL/GenBank/DDBJ databases">
        <title>Complete genome of Antarctic heterotrophic bacterium Hymenobacter nivis.</title>
        <authorList>
            <person name="Terashima M."/>
        </authorList>
    </citation>
    <scope>NUCLEOTIDE SEQUENCE [LARGE SCALE GENOMIC DNA]</scope>
    <source>
        <strain evidence="3">NBRC 111535</strain>
    </source>
</reference>
<dbReference type="Pfam" id="PF13751">
    <property type="entry name" value="DDE_Tnp_1_6"/>
    <property type="match status" value="1"/>
</dbReference>
<name>A0A2Z3GKX5_9BACT</name>
<evidence type="ECO:0000259" key="1">
    <source>
        <dbReference type="Pfam" id="PF13751"/>
    </source>
</evidence>
<evidence type="ECO:0000313" key="2">
    <source>
        <dbReference type="EMBL" id="AWM34859.1"/>
    </source>
</evidence>
<dbReference type="Proteomes" id="UP000245999">
    <property type="component" value="Chromosome"/>
</dbReference>
<dbReference type="KEGG" id="hnv:DDQ68_20000"/>
<dbReference type="EMBL" id="CP029145">
    <property type="protein sequence ID" value="AWM34859.1"/>
    <property type="molecule type" value="Genomic_DNA"/>
</dbReference>